<dbReference type="InterPro" id="IPR000477">
    <property type="entry name" value="RT_dom"/>
</dbReference>
<dbReference type="InterPro" id="IPR050951">
    <property type="entry name" value="Retrovirus_Pol_polyprotein"/>
</dbReference>
<dbReference type="InterPro" id="IPR041577">
    <property type="entry name" value="RT_RNaseH_2"/>
</dbReference>
<dbReference type="PANTHER" id="PTHR37984:SF5">
    <property type="entry name" value="PROTEIN NYNRIN-LIKE"/>
    <property type="match status" value="1"/>
</dbReference>
<dbReference type="InterPro" id="IPR041588">
    <property type="entry name" value="Integrase_H2C2"/>
</dbReference>
<dbReference type="InterPro" id="IPR012337">
    <property type="entry name" value="RNaseH-like_sf"/>
</dbReference>
<reference evidence="4 5" key="1">
    <citation type="journal article" date="2017" name="Genome Biol. Evol.">
        <title>Phytophthora megakarya and P. palmivora, closely related causal agents of cacao black pod rot, underwent increases in genome sizes and gene numbers by different mechanisms.</title>
        <authorList>
            <person name="Ali S.S."/>
            <person name="Shao J."/>
            <person name="Lary D.J."/>
            <person name="Kronmiller B."/>
            <person name="Shen D."/>
            <person name="Strem M.D."/>
            <person name="Amoako-Attah I."/>
            <person name="Akrofi A.Y."/>
            <person name="Begoude B.A."/>
            <person name="Ten Hoopen G.M."/>
            <person name="Coulibaly K."/>
            <person name="Kebe B.I."/>
            <person name="Melnick R.L."/>
            <person name="Guiltinan M.J."/>
            <person name="Tyler B.M."/>
            <person name="Meinhardt L.W."/>
            <person name="Bailey B.A."/>
        </authorList>
    </citation>
    <scope>NUCLEOTIDE SEQUENCE [LARGE SCALE GENOMIC DNA]</scope>
    <source>
        <strain evidence="5">sbr112.9</strain>
    </source>
</reference>
<dbReference type="SUPFAM" id="SSF53098">
    <property type="entry name" value="Ribonuclease H-like"/>
    <property type="match status" value="1"/>
</dbReference>
<keyword evidence="5" id="KW-1185">Reference proteome</keyword>
<dbReference type="PANTHER" id="PTHR37984">
    <property type="entry name" value="PROTEIN CBG26694"/>
    <property type="match status" value="1"/>
</dbReference>
<name>A0A2P4XL88_9STRA</name>
<comment type="caution">
    <text evidence="4">The sequence shown here is derived from an EMBL/GenBank/DDBJ whole genome shotgun (WGS) entry which is preliminary data.</text>
</comment>
<dbReference type="FunFam" id="3.30.70.270:FF:000020">
    <property type="entry name" value="Transposon Tf2-6 polyprotein-like Protein"/>
    <property type="match status" value="1"/>
</dbReference>
<feature type="region of interest" description="Disordered" evidence="2">
    <location>
        <begin position="1477"/>
        <end position="1512"/>
    </location>
</feature>
<evidence type="ECO:0000313" key="4">
    <source>
        <dbReference type="EMBL" id="POM66322.1"/>
    </source>
</evidence>
<evidence type="ECO:0000256" key="1">
    <source>
        <dbReference type="ARBA" id="ARBA00023268"/>
    </source>
</evidence>
<dbReference type="InterPro" id="IPR043128">
    <property type="entry name" value="Rev_trsase/Diguanyl_cyclase"/>
</dbReference>
<dbReference type="InterPro" id="IPR036397">
    <property type="entry name" value="RNaseH_sf"/>
</dbReference>
<keyword evidence="1" id="KW-0511">Multifunctional enzyme</keyword>
<feature type="region of interest" description="Disordered" evidence="2">
    <location>
        <begin position="1394"/>
        <end position="1456"/>
    </location>
</feature>
<dbReference type="Gene3D" id="1.10.340.70">
    <property type="match status" value="1"/>
</dbReference>
<dbReference type="GO" id="GO:0003676">
    <property type="term" value="F:nucleic acid binding"/>
    <property type="evidence" value="ECO:0007669"/>
    <property type="project" value="InterPro"/>
</dbReference>
<dbReference type="OrthoDB" id="154058at2759"/>
<feature type="region of interest" description="Disordered" evidence="2">
    <location>
        <begin position="1265"/>
        <end position="1285"/>
    </location>
</feature>
<dbReference type="EMBL" id="NCKW01009655">
    <property type="protein sequence ID" value="POM66322.1"/>
    <property type="molecule type" value="Genomic_DNA"/>
</dbReference>
<dbReference type="Gene3D" id="3.30.70.270">
    <property type="match status" value="2"/>
</dbReference>
<dbReference type="Pfam" id="PF00078">
    <property type="entry name" value="RVT_1"/>
    <property type="match status" value="1"/>
</dbReference>
<dbReference type="Gene3D" id="3.10.10.10">
    <property type="entry name" value="HIV Type 1 Reverse Transcriptase, subunit A, domain 1"/>
    <property type="match status" value="2"/>
</dbReference>
<evidence type="ECO:0000256" key="2">
    <source>
        <dbReference type="SAM" id="MobiDB-lite"/>
    </source>
</evidence>
<dbReference type="GO" id="GO:0003824">
    <property type="term" value="F:catalytic activity"/>
    <property type="evidence" value="ECO:0007669"/>
    <property type="project" value="UniProtKB-KW"/>
</dbReference>
<dbReference type="InterPro" id="IPR001584">
    <property type="entry name" value="Integrase_cat-core"/>
</dbReference>
<evidence type="ECO:0000313" key="5">
    <source>
        <dbReference type="Proteomes" id="UP000237271"/>
    </source>
</evidence>
<dbReference type="InterPro" id="IPR043502">
    <property type="entry name" value="DNA/RNA_pol_sf"/>
</dbReference>
<dbReference type="PROSITE" id="PS50994">
    <property type="entry name" value="INTEGRASE"/>
    <property type="match status" value="1"/>
</dbReference>
<dbReference type="SUPFAM" id="SSF56672">
    <property type="entry name" value="DNA/RNA polymerases"/>
    <property type="match status" value="1"/>
</dbReference>
<proteinExistence type="predicted"/>
<feature type="compositionally biased region" description="Basic and acidic residues" evidence="2">
    <location>
        <begin position="1265"/>
        <end position="1280"/>
    </location>
</feature>
<protein>
    <submittedName>
        <fullName evidence="4">Enzymatic Polyprotein</fullName>
    </submittedName>
</protein>
<evidence type="ECO:0000259" key="3">
    <source>
        <dbReference type="PROSITE" id="PS50994"/>
    </source>
</evidence>
<dbReference type="Proteomes" id="UP000237271">
    <property type="component" value="Unassembled WGS sequence"/>
</dbReference>
<dbReference type="Pfam" id="PF17921">
    <property type="entry name" value="Integrase_H2C2"/>
    <property type="match status" value="1"/>
</dbReference>
<dbReference type="CDD" id="cd01647">
    <property type="entry name" value="RT_LTR"/>
    <property type="match status" value="1"/>
</dbReference>
<feature type="domain" description="Integrase catalytic" evidence="3">
    <location>
        <begin position="1131"/>
        <end position="1252"/>
    </location>
</feature>
<gene>
    <name evidence="4" type="ORF">PHPALM_17836</name>
</gene>
<dbReference type="GO" id="GO:0015074">
    <property type="term" value="P:DNA integration"/>
    <property type="evidence" value="ECO:0007669"/>
    <property type="project" value="InterPro"/>
</dbReference>
<dbReference type="Gene3D" id="3.30.420.10">
    <property type="entry name" value="Ribonuclease H-like superfamily/Ribonuclease H"/>
    <property type="match status" value="1"/>
</dbReference>
<accession>A0A2P4XL88</accession>
<feature type="compositionally biased region" description="Polar residues" evidence="2">
    <location>
        <begin position="22"/>
        <end position="34"/>
    </location>
</feature>
<feature type="region of interest" description="Disordered" evidence="2">
    <location>
        <begin position="1"/>
        <end position="43"/>
    </location>
</feature>
<dbReference type="Pfam" id="PF17919">
    <property type="entry name" value="RT_RNaseH_2"/>
    <property type="match status" value="1"/>
</dbReference>
<organism evidence="4 5">
    <name type="scientific">Phytophthora palmivora</name>
    <dbReference type="NCBI Taxonomy" id="4796"/>
    <lineage>
        <taxon>Eukaryota</taxon>
        <taxon>Sar</taxon>
        <taxon>Stramenopiles</taxon>
        <taxon>Oomycota</taxon>
        <taxon>Peronosporomycetes</taxon>
        <taxon>Peronosporales</taxon>
        <taxon>Peronosporaceae</taxon>
        <taxon>Phytophthora</taxon>
    </lineage>
</organism>
<sequence length="1670" mass="184942">MAVPTNEGSRAVQGREERRTRQSGNGESQRLLETSETEDGDVRCEIDEPAREAVMATVESQLHTWSEAGKATRCPGDMGQQPEDSGAAVIARQTALEAEMASKDAVKAQTIRETASQVEVEKATAREADKVLHKRQKRMDRQRNRLGRREQRERLGAQLACENKAAVAKEAVGEEAISADIRTKAEHRAVHVSRTRRRFEKMVRKGRACQARKLSVWKMQGKYPENMFGSLEEAWRHRRGDKLRTLSGEEVNAIGVAPRCVTKVLTKKVGRRGMTQRYEYHSGGTYPTATVKQLDGTGRAVRMGQLRVKVGNQLKNIKLGTGAQYFVVGDQWKQCGAQLDELPPVEYIEGFTGAVEKVIGVWRFQFVTQYDQSMTVDALMVEGATVSARRSLDAPDWGKDDFTSCEMKWYAGDEKKVVPFSCRIDDCLEARTARVQLFKKVKIRTGTCRNVELAVVASEGTEGLFVPTLGVEAHLLLAPTLTTVRDGKGTVPVMNLVGRTSKLPKKETLGTWTPTNDDMQVLAVTGELDRDGVQQWLAGVSTKTAPLTNEADLNLCNVNSEGRDLLITLLRRYPTLLKPREGCPPMTTLGWSTKYTQGRQPLLRRHPLHEQAVIDEEVDTMLQGGVIEESCGAGGFPVVLVKKKDGSMSIHYHESTTLWIKFTVPVAEKDRDKTGFVTRRGLFRFVRMPFGLANAPGTFQRMMDAVLLELTWQSCLDDVNVFSKGDVAQHVVELAAVLERLSQAGLSLKARKCSFAQEKLEYLGNKLDDDGVRPMGSLVESVESFPVPTDTIEGKRFGHMAVYYRRFVPNVASKAAPMTKLLRKGAVWRWAESQQEAFESLKDARPLLAYPDFSRPFRLVTDASQIGLGAELTQGQEEQPVAYGSKVNSPTVAKYSITDLKCAAVVWAEKLFRPYVYGRKFELGGYISGLYYYKNTTLKLCADSDIRTVLFQTSHNHHKIIVFSINNDGNGRTQAPVNTATAVTIEPRGGEGQLTIDEIRKEQMTARSEQRLNEKGKHGSRAIVTKDDLHEDNLADGTVAKVLREYHDSIYAGHPRTPQTYVRVSRYYRWPDVLHNVRRWVNACRDRGSRKAKAREVIPPLRSQEVGAVGDRRALDVAGPLPLTAGGNRYVVAAVPSHMAKDIAKFIADKLVLVYGPMREIVMDGAPELNGQVVDALVNALQAGQVTPVPYRPASLGLVERFHRTWKDMVVIYVAAAQDDRDRWLPCAAYAYNGAKHSGTGFSPNERMMGVSYGRRMSCCERVECGKSEPSGEHGTHDDGSASALAKDQQRRARYYNKRVMHNADFSVGDLVWVFKPPRGEGSTKLVHQWLGPAKIQQAAGFDNWEVVRDDNGDHVIAHSSFLVDSLGAAADTILEELVEEDADDVAAELVSDCESGSADGSGAPPVHREDENETQQAAEGTRPVSAGTTDGAGARTQSENAATTGIDEGGNSPEIVMGAIASNPQVEASRCKKHWETRRMASEGKAEESISPTRRGKPGSRDGKLCVTSRKPQRRHKWVQLVITGYTSVAAPMETKVRTTTEYPTIKGETKVIVTEVCVPMGEDDESASGRMMTNTEVTLKLKRTGQEPVAWSKRYESAGKIGGRSRCQPFWKWKQRDSLSKWHGDGNATGQDEVEYEVEYSTARTGLCDEVLDDAGKIEDDLEARNVV</sequence>
<feature type="compositionally biased region" description="Basic and acidic residues" evidence="2">
    <location>
        <begin position="1478"/>
        <end position="1489"/>
    </location>
</feature>